<proteinExistence type="predicted"/>
<dbReference type="InterPro" id="IPR039076">
    <property type="entry name" value="DivIC"/>
</dbReference>
<evidence type="ECO:0000313" key="3">
    <source>
        <dbReference type="Proteomes" id="UP000287605"/>
    </source>
</evidence>
<dbReference type="PANTHER" id="PTHR40027">
    <property type="entry name" value="CELL DIVISION PROTEIN DIVIC"/>
    <property type="match status" value="1"/>
</dbReference>
<accession>A0A430AHS1</accession>
<keyword evidence="3" id="KW-1185">Reference proteome</keyword>
<dbReference type="RefSeq" id="WP_126810213.1">
    <property type="nucleotide sequence ID" value="NZ_NGKA01000039.1"/>
</dbReference>
<dbReference type="EMBL" id="NGKA01000039">
    <property type="protein sequence ID" value="RSU07625.1"/>
    <property type="molecule type" value="Genomic_DNA"/>
</dbReference>
<dbReference type="InterPro" id="IPR007060">
    <property type="entry name" value="FtsL/DivIC"/>
</dbReference>
<comment type="caution">
    <text evidence="2">The sequence shown here is derived from an EMBL/GenBank/DDBJ whole genome shotgun (WGS) entry which is preliminary data.</text>
</comment>
<dbReference type="Pfam" id="PF04977">
    <property type="entry name" value="DivIC"/>
    <property type="match status" value="1"/>
</dbReference>
<dbReference type="OrthoDB" id="2991180at2"/>
<reference evidence="2 3" key="1">
    <citation type="submission" date="2017-05" db="EMBL/GenBank/DDBJ databases">
        <title>Vagococcus spp. assemblies.</title>
        <authorList>
            <person name="Gulvik C.A."/>
        </authorList>
    </citation>
    <scope>NUCLEOTIDE SEQUENCE [LARGE SCALE GENOMIC DNA]</scope>
    <source>
        <strain evidence="2 3">CCUG 51432</strain>
    </source>
</reference>
<keyword evidence="1" id="KW-1133">Transmembrane helix</keyword>
<feature type="transmembrane region" description="Helical" evidence="1">
    <location>
        <begin position="42"/>
        <end position="61"/>
    </location>
</feature>
<evidence type="ECO:0000313" key="2">
    <source>
        <dbReference type="EMBL" id="RSU07625.1"/>
    </source>
</evidence>
<dbReference type="Proteomes" id="UP000287605">
    <property type="component" value="Unassembled WGS sequence"/>
</dbReference>
<evidence type="ECO:0000256" key="1">
    <source>
        <dbReference type="SAM" id="Phobius"/>
    </source>
</evidence>
<protein>
    <recommendedName>
        <fullName evidence="4">Septum formation initiator</fullName>
    </recommendedName>
</protein>
<dbReference type="PANTHER" id="PTHR40027:SF1">
    <property type="entry name" value="CELL DIVISION PROTEIN DIVIC"/>
    <property type="match status" value="1"/>
</dbReference>
<dbReference type="AlphaFoldDB" id="A0A430AHS1"/>
<evidence type="ECO:0008006" key="4">
    <source>
        <dbReference type="Google" id="ProtNLM"/>
    </source>
</evidence>
<keyword evidence="1" id="KW-0472">Membrane</keyword>
<sequence length="140" mass="16573">MENKTDQQRIDNVSDIDTHYTKEQRRKFSAMQKKIVYRRRRLALVFIVATVMISFLGVNIFRNVQQMQRLEKEYTVSVVERDTLLEQKAALSEEVDLLNDDEYLAKLARQKFYYSRDGETIYNIPKLDQANQEKESAADN</sequence>
<name>A0A430AHS1_9ENTE</name>
<organism evidence="2 3">
    <name type="scientific">Vagococcus elongatus</name>
    <dbReference type="NCBI Taxonomy" id="180344"/>
    <lineage>
        <taxon>Bacteria</taxon>
        <taxon>Bacillati</taxon>
        <taxon>Bacillota</taxon>
        <taxon>Bacilli</taxon>
        <taxon>Lactobacillales</taxon>
        <taxon>Enterococcaceae</taxon>
        <taxon>Vagococcus</taxon>
    </lineage>
</organism>
<dbReference type="GO" id="GO:0051301">
    <property type="term" value="P:cell division"/>
    <property type="evidence" value="ECO:0007669"/>
    <property type="project" value="InterPro"/>
</dbReference>
<gene>
    <name evidence="2" type="ORF">CBF29_13395</name>
</gene>
<keyword evidence="1" id="KW-0812">Transmembrane</keyword>